<keyword evidence="5 6" id="KW-0472">Membrane</keyword>
<dbReference type="PANTHER" id="PTHR33529">
    <property type="entry name" value="SLR0882 PROTEIN-RELATED"/>
    <property type="match status" value="1"/>
</dbReference>
<comment type="subcellular location">
    <subcellularLocation>
        <location evidence="1">Cell membrane</location>
        <topology evidence="1">Multi-pass membrane protein</topology>
    </subcellularLocation>
</comment>
<dbReference type="RefSeq" id="WP_127748658.1">
    <property type="nucleotide sequence ID" value="NZ_CP033219.1"/>
</dbReference>
<keyword evidence="8" id="KW-1185">Reference proteome</keyword>
<proteinExistence type="predicted"/>
<evidence type="ECO:0000256" key="4">
    <source>
        <dbReference type="ARBA" id="ARBA00022989"/>
    </source>
</evidence>
<organism evidence="7 8">
    <name type="scientific">Parasedimentitalea marina</name>
    <dbReference type="NCBI Taxonomy" id="2483033"/>
    <lineage>
        <taxon>Bacteria</taxon>
        <taxon>Pseudomonadati</taxon>
        <taxon>Pseudomonadota</taxon>
        <taxon>Alphaproteobacteria</taxon>
        <taxon>Rhodobacterales</taxon>
        <taxon>Paracoccaceae</taxon>
        <taxon>Parasedimentitalea</taxon>
    </lineage>
</organism>
<keyword evidence="2" id="KW-1003">Cell membrane</keyword>
<feature type="transmembrane region" description="Helical" evidence="6">
    <location>
        <begin position="347"/>
        <end position="364"/>
    </location>
</feature>
<dbReference type="InterPro" id="IPR005495">
    <property type="entry name" value="LptG/LptF_permease"/>
</dbReference>
<evidence type="ECO:0000256" key="2">
    <source>
        <dbReference type="ARBA" id="ARBA00022475"/>
    </source>
</evidence>
<evidence type="ECO:0000313" key="7">
    <source>
        <dbReference type="EMBL" id="AZV78098.1"/>
    </source>
</evidence>
<keyword evidence="3 6" id="KW-0812">Transmembrane</keyword>
<dbReference type="NCBIfam" id="TIGR04408">
    <property type="entry name" value="LptG_lptG"/>
    <property type="match status" value="1"/>
</dbReference>
<evidence type="ECO:0000256" key="1">
    <source>
        <dbReference type="ARBA" id="ARBA00004651"/>
    </source>
</evidence>
<dbReference type="Proteomes" id="UP000283063">
    <property type="component" value="Chromosome"/>
</dbReference>
<dbReference type="AlphaFoldDB" id="A0A3T0N239"/>
<accession>A0A3T0N239</accession>
<dbReference type="OrthoDB" id="9798468at2"/>
<name>A0A3T0N239_9RHOB</name>
<dbReference type="PANTHER" id="PTHR33529:SF2">
    <property type="entry name" value="LIPOPOLYSACCHARIDE EXPORT SYSTEM PERMEASE PROTEIN LPTG"/>
    <property type="match status" value="1"/>
</dbReference>
<feature type="transmembrane region" description="Helical" evidence="6">
    <location>
        <begin position="66"/>
        <end position="87"/>
    </location>
</feature>
<dbReference type="InterPro" id="IPR030923">
    <property type="entry name" value="LptG"/>
</dbReference>
<feature type="transmembrane region" description="Helical" evidence="6">
    <location>
        <begin position="309"/>
        <end position="327"/>
    </location>
</feature>
<sequence length="367" mass="39403">MKLDLYYARRFLQWFAIICTVLLTLVMLIDLNEQFRRFDGLDLSFGQLLNLTLLSAPAALNQFLPLIMILATIVLFVGLARSSELVVTRAIGRSGIRALAAPLSMAALIGVFTVSTLNPIVAATSNRYQDLSDTYRSGGPAALSISGEGLWLRQGGALGQSVIHAAGYGGESGDISLYDVTIVSYAPDGGPMRQIIAESARIKGDSWLLKNAKEWPLTPGLNPETNSGHHSELLLPTTLTQDRIRDTLGTVEGISIYDLPETIRALGEAGFSAKRFEVKLQVELARPLFLVAMVLVGAAFTMRHARSGGTGLAVLMAVLLGFGLYFIRNFAQILGENGQIPVSLAAWAPPVASILLTLGLLLHAEDG</sequence>
<dbReference type="EMBL" id="CP033219">
    <property type="protein sequence ID" value="AZV78098.1"/>
    <property type="molecule type" value="Genomic_DNA"/>
</dbReference>
<dbReference type="GO" id="GO:0015920">
    <property type="term" value="P:lipopolysaccharide transport"/>
    <property type="evidence" value="ECO:0007669"/>
    <property type="project" value="TreeGrafter"/>
</dbReference>
<dbReference type="Pfam" id="PF03739">
    <property type="entry name" value="LptF_LptG"/>
    <property type="match status" value="1"/>
</dbReference>
<protein>
    <submittedName>
        <fullName evidence="7">LPS export ABC transporter permease LptG</fullName>
    </submittedName>
</protein>
<dbReference type="GO" id="GO:0043190">
    <property type="term" value="C:ATP-binding cassette (ABC) transporter complex"/>
    <property type="evidence" value="ECO:0007669"/>
    <property type="project" value="InterPro"/>
</dbReference>
<evidence type="ECO:0000256" key="6">
    <source>
        <dbReference type="SAM" id="Phobius"/>
    </source>
</evidence>
<gene>
    <name evidence="7" type="primary">lptG</name>
    <name evidence="7" type="ORF">EBB79_09590</name>
</gene>
<dbReference type="KEGG" id="sedi:EBB79_09590"/>
<feature type="transmembrane region" description="Helical" evidence="6">
    <location>
        <begin position="284"/>
        <end position="302"/>
    </location>
</feature>
<dbReference type="GO" id="GO:0055085">
    <property type="term" value="P:transmembrane transport"/>
    <property type="evidence" value="ECO:0007669"/>
    <property type="project" value="InterPro"/>
</dbReference>
<feature type="transmembrane region" description="Helical" evidence="6">
    <location>
        <begin position="12"/>
        <end position="31"/>
    </location>
</feature>
<evidence type="ECO:0000313" key="8">
    <source>
        <dbReference type="Proteomes" id="UP000283063"/>
    </source>
</evidence>
<keyword evidence="4 6" id="KW-1133">Transmembrane helix</keyword>
<evidence type="ECO:0000256" key="3">
    <source>
        <dbReference type="ARBA" id="ARBA00022692"/>
    </source>
</evidence>
<evidence type="ECO:0000256" key="5">
    <source>
        <dbReference type="ARBA" id="ARBA00023136"/>
    </source>
</evidence>
<reference evidence="7 8" key="1">
    <citation type="submission" date="2018-10" db="EMBL/GenBank/DDBJ databases">
        <title>Parasedimentitalea marina sp. nov., a psychrophilic bacterium isolated from deep seawater of the New Britain Trench.</title>
        <authorList>
            <person name="Cao J."/>
        </authorList>
    </citation>
    <scope>NUCLEOTIDE SEQUENCE [LARGE SCALE GENOMIC DNA]</scope>
    <source>
        <strain evidence="7 8">W43</strain>
    </source>
</reference>